<sequence>MVNLHNVGTFNIDKGFKVGYLNELERIGKDNSNLGWDEHRQLVVAKDVSHKEASQFKHLSFAYYDQLTAIYGKDRATGKDAQTTADIIEEIDLHNHNHLETKMIPHFQRRKKKISDASEQISSTLFTDAATLLGGNIQIVGLEISRSISSEVLIQQKLEMVIQESALTLYPTLCEVEGLTEDERYRALRKIPDHPT</sequence>
<name>A0A7J8WP31_GOSAI</name>
<keyword evidence="2" id="KW-1185">Reference proteome</keyword>
<reference evidence="1 2" key="1">
    <citation type="journal article" date="2019" name="Genome Biol. Evol.">
        <title>Insights into the evolution of the New World diploid cottons (Gossypium, subgenus Houzingenia) based on genome sequencing.</title>
        <authorList>
            <person name="Grover C.E."/>
            <person name="Arick M.A. 2nd"/>
            <person name="Thrash A."/>
            <person name="Conover J.L."/>
            <person name="Sanders W.S."/>
            <person name="Peterson D.G."/>
            <person name="Frelichowski J.E."/>
            <person name="Scheffler J.A."/>
            <person name="Scheffler B.E."/>
            <person name="Wendel J.F."/>
        </authorList>
    </citation>
    <scope>NUCLEOTIDE SEQUENCE [LARGE SCALE GENOMIC DNA]</scope>
    <source>
        <strain evidence="1">185</strain>
        <tissue evidence="1">Leaf</tissue>
    </source>
</reference>
<dbReference type="Proteomes" id="UP000593577">
    <property type="component" value="Unassembled WGS sequence"/>
</dbReference>
<dbReference type="PANTHER" id="PTHR46250">
    <property type="entry name" value="MYB/SANT-LIKE DNA-BINDING DOMAIN PROTEIN-RELATED"/>
    <property type="match status" value="1"/>
</dbReference>
<evidence type="ECO:0000313" key="1">
    <source>
        <dbReference type="EMBL" id="MBA0676434.1"/>
    </source>
</evidence>
<gene>
    <name evidence="1" type="ORF">Goari_017911</name>
</gene>
<dbReference type="PANTHER" id="PTHR46250:SF17">
    <property type="entry name" value="MYB_SANT-LIKE DOMAIN-CONTAINING PROTEIN"/>
    <property type="match status" value="1"/>
</dbReference>
<comment type="caution">
    <text evidence="1">The sequence shown here is derived from an EMBL/GenBank/DDBJ whole genome shotgun (WGS) entry which is preliminary data.</text>
</comment>
<dbReference type="EMBL" id="JABFAA010000002">
    <property type="protein sequence ID" value="MBA0676434.1"/>
    <property type="molecule type" value="Genomic_DNA"/>
</dbReference>
<evidence type="ECO:0000313" key="2">
    <source>
        <dbReference type="Proteomes" id="UP000593577"/>
    </source>
</evidence>
<proteinExistence type="predicted"/>
<protein>
    <recommendedName>
        <fullName evidence="3">Myb/SANT-like domain-containing protein</fullName>
    </recommendedName>
</protein>
<evidence type="ECO:0008006" key="3">
    <source>
        <dbReference type="Google" id="ProtNLM"/>
    </source>
</evidence>
<dbReference type="AlphaFoldDB" id="A0A7J8WP31"/>
<accession>A0A7J8WP31</accession>
<organism evidence="1 2">
    <name type="scientific">Gossypium aridum</name>
    <name type="common">American cotton</name>
    <name type="synonym">Erioxylum aridum</name>
    <dbReference type="NCBI Taxonomy" id="34290"/>
    <lineage>
        <taxon>Eukaryota</taxon>
        <taxon>Viridiplantae</taxon>
        <taxon>Streptophyta</taxon>
        <taxon>Embryophyta</taxon>
        <taxon>Tracheophyta</taxon>
        <taxon>Spermatophyta</taxon>
        <taxon>Magnoliopsida</taxon>
        <taxon>eudicotyledons</taxon>
        <taxon>Gunneridae</taxon>
        <taxon>Pentapetalae</taxon>
        <taxon>rosids</taxon>
        <taxon>malvids</taxon>
        <taxon>Malvales</taxon>
        <taxon>Malvaceae</taxon>
        <taxon>Malvoideae</taxon>
        <taxon>Gossypium</taxon>
    </lineage>
</organism>